<sequence>MEHVFVDTNIVLDLLQKREGFFAEARELFTLADRKEVKLYISALTITNTYYLLSKHYNSADARKLLAKFKVLVEVLAIDDKIIELSLVSDFKDFEDALQFYTALENNLAIIITRNKKDFKNNILPVMSAKEYLSR</sequence>
<dbReference type="Pfam" id="PF13470">
    <property type="entry name" value="PIN_3"/>
    <property type="match status" value="1"/>
</dbReference>
<name>A0A4U0NEJ9_9SPHI</name>
<comment type="caution">
    <text evidence="2">The sequence shown here is derived from an EMBL/GenBank/DDBJ whole genome shotgun (WGS) entry which is preliminary data.</text>
</comment>
<evidence type="ECO:0000259" key="1">
    <source>
        <dbReference type="Pfam" id="PF13470"/>
    </source>
</evidence>
<gene>
    <name evidence="2" type="ORF">FAZ15_19095</name>
</gene>
<dbReference type="AlphaFoldDB" id="A0A4U0NEJ9"/>
<dbReference type="Proteomes" id="UP000306808">
    <property type="component" value="Unassembled WGS sequence"/>
</dbReference>
<dbReference type="Gene3D" id="3.40.50.1010">
    <property type="entry name" value="5'-nuclease"/>
    <property type="match status" value="1"/>
</dbReference>
<evidence type="ECO:0000313" key="2">
    <source>
        <dbReference type="EMBL" id="TJZ52497.1"/>
    </source>
</evidence>
<dbReference type="InterPro" id="IPR029060">
    <property type="entry name" value="PIN-like_dom_sf"/>
</dbReference>
<accession>A0A4U0NEJ9</accession>
<dbReference type="RefSeq" id="WP_136902908.1">
    <property type="nucleotide sequence ID" value="NZ_SUME01000009.1"/>
</dbReference>
<keyword evidence="3" id="KW-1185">Reference proteome</keyword>
<feature type="domain" description="PIN" evidence="1">
    <location>
        <begin position="4"/>
        <end position="117"/>
    </location>
</feature>
<dbReference type="SUPFAM" id="SSF88723">
    <property type="entry name" value="PIN domain-like"/>
    <property type="match status" value="1"/>
</dbReference>
<evidence type="ECO:0000313" key="3">
    <source>
        <dbReference type="Proteomes" id="UP000306808"/>
    </source>
</evidence>
<reference evidence="2 3" key="1">
    <citation type="submission" date="2019-04" db="EMBL/GenBank/DDBJ databases">
        <title>Sphingobacterium olei sp. nov., isolated from oil-contaminated soil.</title>
        <authorList>
            <person name="Liu B."/>
        </authorList>
    </citation>
    <scope>NUCLEOTIDE SEQUENCE [LARGE SCALE GENOMIC DNA]</scope>
    <source>
        <strain evidence="2 3">HAL-9</strain>
    </source>
</reference>
<organism evidence="2 3">
    <name type="scientific">Sphingobacterium olei</name>
    <dbReference type="NCBI Taxonomy" id="2571155"/>
    <lineage>
        <taxon>Bacteria</taxon>
        <taxon>Pseudomonadati</taxon>
        <taxon>Bacteroidota</taxon>
        <taxon>Sphingobacteriia</taxon>
        <taxon>Sphingobacteriales</taxon>
        <taxon>Sphingobacteriaceae</taxon>
        <taxon>Sphingobacterium</taxon>
    </lineage>
</organism>
<dbReference type="EMBL" id="SUME01000009">
    <property type="protein sequence ID" value="TJZ52497.1"/>
    <property type="molecule type" value="Genomic_DNA"/>
</dbReference>
<dbReference type="OrthoDB" id="1148871at2"/>
<dbReference type="InterPro" id="IPR002716">
    <property type="entry name" value="PIN_dom"/>
</dbReference>
<proteinExistence type="predicted"/>
<protein>
    <submittedName>
        <fullName evidence="2">PIN domain-containing protein</fullName>
    </submittedName>
</protein>